<gene>
    <name evidence="1" type="ORF">PGIGA_G00200130</name>
</gene>
<keyword evidence="2" id="KW-1185">Reference proteome</keyword>
<evidence type="ECO:0000313" key="2">
    <source>
        <dbReference type="Proteomes" id="UP000829447"/>
    </source>
</evidence>
<comment type="caution">
    <text evidence="1">The sequence shown here is derived from an EMBL/GenBank/DDBJ whole genome shotgun (WGS) entry which is preliminary data.</text>
</comment>
<accession>A0ACC5WDI8</accession>
<sequence>MISVLNPRYTLISRTHFTKLMKRKYQETFQKVKGDINNSENRIALTADIWTSVATEAYLGITCHYIGDEWKMMSVCLTTMPLEDRHTATNIAEWLEDVVTKFEIPTEKIIAIVHDNGANIVAAANILEKKFGWISTCR</sequence>
<feature type="non-terminal residue" evidence="1">
    <location>
        <position position="138"/>
    </location>
</feature>
<protein>
    <submittedName>
        <fullName evidence="1">Uncharacterized protein</fullName>
    </submittedName>
</protein>
<dbReference type="EMBL" id="CM040457">
    <property type="protein sequence ID" value="MCI4377132.1"/>
    <property type="molecule type" value="Genomic_DNA"/>
</dbReference>
<dbReference type="Proteomes" id="UP000829447">
    <property type="component" value="Linkage Group LG4"/>
</dbReference>
<organism evidence="1 2">
    <name type="scientific">Pangasianodon gigas</name>
    <name type="common">Mekong giant catfish</name>
    <name type="synonym">Pangasius gigas</name>
    <dbReference type="NCBI Taxonomy" id="30993"/>
    <lineage>
        <taxon>Eukaryota</taxon>
        <taxon>Metazoa</taxon>
        <taxon>Chordata</taxon>
        <taxon>Craniata</taxon>
        <taxon>Vertebrata</taxon>
        <taxon>Euteleostomi</taxon>
        <taxon>Actinopterygii</taxon>
        <taxon>Neopterygii</taxon>
        <taxon>Teleostei</taxon>
        <taxon>Ostariophysi</taxon>
        <taxon>Siluriformes</taxon>
        <taxon>Pangasiidae</taxon>
        <taxon>Pangasianodon</taxon>
    </lineage>
</organism>
<name>A0ACC5WDI8_PANGG</name>
<reference evidence="1 2" key="1">
    <citation type="journal article" date="2022" name="bioRxiv">
        <title>An ancient truncated duplication of the anti-Mullerian hormone receptor type 2 gene is a potential conserved master sex determinant in the Pangasiidae catfish family.</title>
        <authorList>
            <person name="Wen M."/>
            <person name="Pan Q."/>
            <person name="Jouanno E."/>
            <person name="Montfort J."/>
            <person name="Zahm M."/>
            <person name="Cabau C."/>
            <person name="Klopp C."/>
            <person name="Iampietro C."/>
            <person name="Roques C."/>
            <person name="Bouchez O."/>
            <person name="Castinel A."/>
            <person name="Donnadieu C."/>
            <person name="Parrinello H."/>
            <person name="Poncet C."/>
            <person name="Belmonte E."/>
            <person name="Gautier V."/>
            <person name="Avarre J.-C."/>
            <person name="Dugue R."/>
            <person name="Gustiano R."/>
            <person name="Ha T.T.T."/>
            <person name="Campet M."/>
            <person name="Sriphairoj K."/>
            <person name="Ribolli J."/>
            <person name="de Almeida F.L."/>
            <person name="Desvignes T."/>
            <person name="Postlethwait J.H."/>
            <person name="Bucao C.F."/>
            <person name="Robinson-Rechavi M."/>
            <person name="Bobe J."/>
            <person name="Herpin A."/>
            <person name="Guiguen Y."/>
        </authorList>
    </citation>
    <scope>NUCLEOTIDE SEQUENCE [LARGE SCALE GENOMIC DNA]</scope>
    <source>
        <strain evidence="1">YG-Dec2019</strain>
    </source>
</reference>
<proteinExistence type="predicted"/>
<evidence type="ECO:0000313" key="1">
    <source>
        <dbReference type="EMBL" id="MCI4377132.1"/>
    </source>
</evidence>